<dbReference type="PANTHER" id="PTHR30349:SF93">
    <property type="entry name" value="FELS-2 PROPHAGE PROTEIN"/>
    <property type="match status" value="1"/>
</dbReference>
<name>A0ABW7ESG8_9BURK</name>
<accession>A0ABW7ESG8</accession>
<comment type="caution">
    <text evidence="4">The sequence shown here is derived from an EMBL/GenBank/DDBJ whole genome shotgun (WGS) entry which is preliminary data.</text>
</comment>
<evidence type="ECO:0000259" key="3">
    <source>
        <dbReference type="PROSITE" id="PS51898"/>
    </source>
</evidence>
<dbReference type="InterPro" id="IPR013762">
    <property type="entry name" value="Integrase-like_cat_sf"/>
</dbReference>
<reference evidence="4 5" key="1">
    <citation type="submission" date="2024-09" db="EMBL/GenBank/DDBJ databases">
        <title>Novel species of the genus Pelomonas and Roseateles isolated from streams.</title>
        <authorList>
            <person name="Lu H."/>
        </authorList>
    </citation>
    <scope>NUCLEOTIDE SEQUENCE [LARGE SCALE GENOMIC DNA]</scope>
    <source>
        <strain evidence="4 5">DC23W</strain>
    </source>
</reference>
<dbReference type="Proteomes" id="UP001606300">
    <property type="component" value="Unassembled WGS sequence"/>
</dbReference>
<organism evidence="4 5">
    <name type="scientific">Pelomonas dachongensis</name>
    <dbReference type="NCBI Taxonomy" id="3299029"/>
    <lineage>
        <taxon>Bacteria</taxon>
        <taxon>Pseudomonadati</taxon>
        <taxon>Pseudomonadota</taxon>
        <taxon>Betaproteobacteria</taxon>
        <taxon>Burkholderiales</taxon>
        <taxon>Sphaerotilaceae</taxon>
        <taxon>Roseateles</taxon>
    </lineage>
</organism>
<keyword evidence="2" id="KW-0233">DNA recombination</keyword>
<dbReference type="RefSeq" id="WP_394471694.1">
    <property type="nucleotide sequence ID" value="NZ_JBIGHY010000006.1"/>
</dbReference>
<protein>
    <submittedName>
        <fullName evidence="4">Tyrosine-type recombinase/integrase</fullName>
    </submittedName>
</protein>
<evidence type="ECO:0000256" key="2">
    <source>
        <dbReference type="ARBA" id="ARBA00023172"/>
    </source>
</evidence>
<dbReference type="InterPro" id="IPR011010">
    <property type="entry name" value="DNA_brk_join_enz"/>
</dbReference>
<evidence type="ECO:0000313" key="4">
    <source>
        <dbReference type="EMBL" id="MFG6415623.1"/>
    </source>
</evidence>
<keyword evidence="5" id="KW-1185">Reference proteome</keyword>
<dbReference type="Pfam" id="PF00589">
    <property type="entry name" value="Phage_integrase"/>
    <property type="match status" value="1"/>
</dbReference>
<gene>
    <name evidence="4" type="ORF">ACG02S_17150</name>
</gene>
<dbReference type="PANTHER" id="PTHR30349">
    <property type="entry name" value="PHAGE INTEGRASE-RELATED"/>
    <property type="match status" value="1"/>
</dbReference>
<proteinExistence type="predicted"/>
<feature type="domain" description="Tyr recombinase" evidence="3">
    <location>
        <begin position="1"/>
        <end position="149"/>
    </location>
</feature>
<evidence type="ECO:0000313" key="5">
    <source>
        <dbReference type="Proteomes" id="UP001606300"/>
    </source>
</evidence>
<dbReference type="InterPro" id="IPR050090">
    <property type="entry name" value="Tyrosine_recombinase_XerCD"/>
</dbReference>
<dbReference type="InterPro" id="IPR002104">
    <property type="entry name" value="Integrase_catalytic"/>
</dbReference>
<sequence>MVKELAGHAVMIAKVCLTTGARWSEAENLQARHIRNGQIQFAGTKSGKVRAIPISSNFEKELRQHHGTTETGQRLFAYAYSAFREAVERSGLTLQEGQLTHALRHTFASHFMMNGGNILVLQRSLGHANLTMTMRYAHLAPDHLQEVVKLNPLTALTLG</sequence>
<dbReference type="Gene3D" id="1.10.443.10">
    <property type="entry name" value="Intergrase catalytic core"/>
    <property type="match status" value="1"/>
</dbReference>
<dbReference type="PROSITE" id="PS51898">
    <property type="entry name" value="TYR_RECOMBINASE"/>
    <property type="match status" value="1"/>
</dbReference>
<dbReference type="CDD" id="cd00796">
    <property type="entry name" value="INT_Rci_Hp1_C"/>
    <property type="match status" value="1"/>
</dbReference>
<dbReference type="EMBL" id="JBIGHY010000006">
    <property type="protein sequence ID" value="MFG6415623.1"/>
    <property type="molecule type" value="Genomic_DNA"/>
</dbReference>
<evidence type="ECO:0000256" key="1">
    <source>
        <dbReference type="ARBA" id="ARBA00022908"/>
    </source>
</evidence>
<dbReference type="SUPFAM" id="SSF56349">
    <property type="entry name" value="DNA breaking-rejoining enzymes"/>
    <property type="match status" value="1"/>
</dbReference>
<keyword evidence="1" id="KW-0229">DNA integration</keyword>